<keyword evidence="4" id="KW-1185">Reference proteome</keyword>
<reference evidence="3 4" key="1">
    <citation type="journal article" date="2012" name="BMC Genomics">
        <title>Comparative genomic analysis and phylogenetic position of Theileria equi.</title>
        <authorList>
            <person name="Kappmeyer L.S."/>
            <person name="Thiagarajan M."/>
            <person name="Herndon D.R."/>
            <person name="Ramsay J.D."/>
            <person name="Caler E."/>
            <person name="Djikeng A."/>
            <person name="Gillespie J.J."/>
            <person name="Lau A.O."/>
            <person name="Roalson E.H."/>
            <person name="Silva J.C."/>
            <person name="Silva M.G."/>
            <person name="Suarez C.E."/>
            <person name="Ueti M.W."/>
            <person name="Nene V.M."/>
            <person name="Mealey R.H."/>
            <person name="Knowles D.P."/>
            <person name="Brayton K.A."/>
        </authorList>
    </citation>
    <scope>NUCLEOTIDE SEQUENCE [LARGE SCALE GENOMIC DNA]</scope>
    <source>
        <strain evidence="3 4">WA</strain>
    </source>
</reference>
<dbReference type="EMBL" id="CP001669">
    <property type="protein sequence ID" value="AFZ80338.1"/>
    <property type="molecule type" value="Genomic_DNA"/>
</dbReference>
<proteinExistence type="predicted"/>
<sequence length="766" mass="84208">MSTINIKRKCPNGESSDHTTVECPKHNRHYNVSLTNVYSDSNATDYRVCRRTRGRRVAITRLKYGNEELSILDDGSTNFIEKHTEIEEVCTYYSSTYDKGKDDIDKPLLLGFKESKNEGYTWYENTGDNVTWQRIDDKGKFPKISNKSTPQFLGRLKDLTCKLHNLHFVNIQEIGKYKCACNETKVTAIKEKDDGYIKGYNKYRHDYDKGERSIRYGKFHLEDEDGTPLTLTLEHTPNLSVYYWVKDTNRTTPLIIEVAVGTMKVYYGNKGEPLNRKWEEIKSDSGELQLTDEELKKELKKLTCKLFRSAGISDPDQQQYINEYCRKDWCKNGLELHCQNENEEERTESKQLGHGIEKTEEDKDGSEQYEEKKLGEEEELSEEPSTGPCSNLGIVDIGKELLEGVVGDIASVLDESALVGLTGLGIASVAIGVAKGLFADGVGGPAIYPKHEHVKESLELESQIESRSGEELVAKKVKYSPVDFQPEEEVTHDQPVVAARAEDRAASGTGTLDPEHLGQNGVQREEVPAADLSDQVPDTESETKILLQGTPVAQMAEDAIDGERLKHLIVNPGPFGGYSPLSGLEGDSGPPLSLQGSNPRFIGGTPQSLPKAEGTTAFPPVIIGGHGPLGLMGYSKLGPGLEGEQSLVPPESLPPAEAESAAISSGPGYGTLHNNGPSSGPLGPGVPSPPITLPHKPHEKSPEKPTNPGIAIGVPTGILGTSAIACFAGYKFYTKYKGDPWVRHGYSGVFKECTMLSMRRLFYAPL</sequence>
<dbReference type="Proteomes" id="UP000031512">
    <property type="component" value="Chromosome 1"/>
</dbReference>
<dbReference type="STRING" id="1537102.L0AYL4"/>
<dbReference type="OrthoDB" id="6359008at2759"/>
<evidence type="ECO:0000313" key="3">
    <source>
        <dbReference type="EMBL" id="AFZ80338.1"/>
    </source>
</evidence>
<evidence type="ECO:0000256" key="1">
    <source>
        <dbReference type="SAM" id="MobiDB-lite"/>
    </source>
</evidence>
<feature type="compositionally biased region" description="Low complexity" evidence="1">
    <location>
        <begin position="654"/>
        <end position="665"/>
    </location>
</feature>
<dbReference type="VEuPathDB" id="PiroplasmaDB:BEWA_031910"/>
<dbReference type="InterPro" id="IPR049466">
    <property type="entry name" value="C3_CUB1"/>
</dbReference>
<dbReference type="AlphaFoldDB" id="L0AYL4"/>
<evidence type="ECO:0000259" key="2">
    <source>
        <dbReference type="Pfam" id="PF21406"/>
    </source>
</evidence>
<organism evidence="3 4">
    <name type="scientific">Theileria equi strain WA</name>
    <dbReference type="NCBI Taxonomy" id="1537102"/>
    <lineage>
        <taxon>Eukaryota</taxon>
        <taxon>Sar</taxon>
        <taxon>Alveolata</taxon>
        <taxon>Apicomplexa</taxon>
        <taxon>Aconoidasida</taxon>
        <taxon>Piroplasmida</taxon>
        <taxon>Theileriidae</taxon>
        <taxon>Theileria</taxon>
    </lineage>
</organism>
<dbReference type="GeneID" id="15806761"/>
<dbReference type="eggNOG" id="KOG1366">
    <property type="taxonomic scope" value="Eukaryota"/>
</dbReference>
<accession>L0AYL4</accession>
<feature type="region of interest" description="Disordered" evidence="1">
    <location>
        <begin position="341"/>
        <end position="389"/>
    </location>
</feature>
<evidence type="ECO:0000313" key="4">
    <source>
        <dbReference type="Proteomes" id="UP000031512"/>
    </source>
</evidence>
<dbReference type="Gene3D" id="2.60.120.1540">
    <property type="match status" value="1"/>
</dbReference>
<protein>
    <recommendedName>
        <fullName evidence="2">Complement component 3 CUB domain-containing protein</fullName>
    </recommendedName>
</protein>
<dbReference type="KEGG" id="beq:BEWA_031910"/>
<name>L0AYL4_THEEQ</name>
<feature type="domain" description="Complement component 3 CUB" evidence="2">
    <location>
        <begin position="512"/>
        <end position="544"/>
    </location>
</feature>
<dbReference type="Pfam" id="PF21406">
    <property type="entry name" value="C3_CUB1"/>
    <property type="match status" value="1"/>
</dbReference>
<gene>
    <name evidence="3" type="ORF">BEWA_031910</name>
</gene>
<feature type="region of interest" description="Disordered" evidence="1">
    <location>
        <begin position="500"/>
        <end position="521"/>
    </location>
</feature>
<feature type="compositionally biased region" description="Basic and acidic residues" evidence="1">
    <location>
        <begin position="347"/>
        <end position="375"/>
    </location>
</feature>
<feature type="region of interest" description="Disordered" evidence="1">
    <location>
        <begin position="642"/>
        <end position="709"/>
    </location>
</feature>
<dbReference type="RefSeq" id="XP_004830004.1">
    <property type="nucleotide sequence ID" value="XM_004829947.1"/>
</dbReference>